<dbReference type="Pfam" id="PF08439">
    <property type="entry name" value="Peptidase_M3_N"/>
    <property type="match status" value="1"/>
</dbReference>
<evidence type="ECO:0000256" key="4">
    <source>
        <dbReference type="ARBA" id="ARBA00022833"/>
    </source>
</evidence>
<keyword evidence="1 6" id="KW-0645">Protease</keyword>
<keyword evidence="2 6" id="KW-0479">Metal-binding</keyword>
<sequence>MAKELPERNKIDDKYKWDLEDIYKTDEEWEKDFNRVKDKLKDIATFQGKLVNSSQNLLDGLNLIMEVEEVATRLYAYAHMRQDEDTRDQSYQSLFNRAQSLHNELASITSFMVPEILTLSREQMNKYLEEKEGLKLYRHLLDNILRQKDHYLSAKEERLIAMAGEVTQGPYNIFSMMNNADLTFPIIKDEKGEEVRVTHGRFIELMENKNRRVRKDAFKALYSKYNEFINTFASTLNTAVKSHIYYARVRKYNSALESALDDDNVPVDVYNNLIKTIKDNLKPMYKYMKLRKEILGVDELHMYDIYTPLVSDLDIKIPYEEAKEMVINGLKPLGDEYLNILKEGFNSGWIDVYENKGKRSGAYSSGCYGVHPYVLLNYTDNLDNVFTLAHEMGHAIHTYYSNKNQPFVYANYKIFVAEVASTLNETLLIKYLLENTQDEKKKKYLINHYLEQFRGTVYRQTMFAEFEKIIHEKVEQGQPLTSGLLKEIYKKLNEEYYGPDVVSDEEIALEWARIPHFYYNFYVYKYATGFSAATALANKILEEGDKAVQRYIQFLKSGDSDYPLNVLKKAGVDMSSPEPIESAISTFKEFVDRFEKLS</sequence>
<dbReference type="EC" id="3.4.24.-" evidence="6"/>
<dbReference type="PANTHER" id="PTHR11804:SF84">
    <property type="entry name" value="SACCHAROLYSIN"/>
    <property type="match status" value="1"/>
</dbReference>
<dbReference type="GO" id="GO:0006518">
    <property type="term" value="P:peptide metabolic process"/>
    <property type="evidence" value="ECO:0007669"/>
    <property type="project" value="TreeGrafter"/>
</dbReference>
<dbReference type="GO" id="GO:0006508">
    <property type="term" value="P:proteolysis"/>
    <property type="evidence" value="ECO:0007669"/>
    <property type="project" value="UniProtKB-KW"/>
</dbReference>
<evidence type="ECO:0000313" key="10">
    <source>
        <dbReference type="Proteomes" id="UP000000719"/>
    </source>
</evidence>
<dbReference type="InterPro" id="IPR045090">
    <property type="entry name" value="Pept_M3A_M3B"/>
</dbReference>
<evidence type="ECO:0000256" key="1">
    <source>
        <dbReference type="ARBA" id="ARBA00022670"/>
    </source>
</evidence>
<dbReference type="Gene3D" id="1.10.287.830">
    <property type="entry name" value="putative peptidase helix hairpin domain like"/>
    <property type="match status" value="1"/>
</dbReference>
<dbReference type="NCBIfam" id="TIGR00181">
    <property type="entry name" value="pepF"/>
    <property type="match status" value="1"/>
</dbReference>
<evidence type="ECO:0000256" key="6">
    <source>
        <dbReference type="RuleBase" id="RU368091"/>
    </source>
</evidence>
<dbReference type="Gene3D" id="1.20.140.70">
    <property type="entry name" value="Oligopeptidase f, N-terminal domain"/>
    <property type="match status" value="1"/>
</dbReference>
<evidence type="ECO:0000259" key="8">
    <source>
        <dbReference type="Pfam" id="PF08439"/>
    </source>
</evidence>
<dbReference type="InterPro" id="IPR004438">
    <property type="entry name" value="Peptidase_M3B"/>
</dbReference>
<evidence type="ECO:0000256" key="3">
    <source>
        <dbReference type="ARBA" id="ARBA00022801"/>
    </source>
</evidence>
<dbReference type="Pfam" id="PF01432">
    <property type="entry name" value="Peptidase_M3"/>
    <property type="match status" value="1"/>
</dbReference>
<dbReference type="GO" id="GO:0046872">
    <property type="term" value="F:metal ion binding"/>
    <property type="evidence" value="ECO:0007669"/>
    <property type="project" value="UniProtKB-UniRule"/>
</dbReference>
<dbReference type="eggNOG" id="COG1164">
    <property type="taxonomic scope" value="Bacteria"/>
</dbReference>
<reference evidence="9 10" key="1">
    <citation type="journal article" date="2009" name="PLoS ONE">
        <title>Genome analysis of the anaerobic thermohalophilic bacterium Halothermothrix orenii.</title>
        <authorList>
            <person name="Mavromatis K."/>
            <person name="Ivanova N."/>
            <person name="Anderson I."/>
            <person name="Lykidis A."/>
            <person name="Hooper S.D."/>
            <person name="Sun H."/>
            <person name="Kunin V."/>
            <person name="Lapidus A."/>
            <person name="Hugenholtz P."/>
            <person name="Patel B."/>
            <person name="Kyrpides N.C."/>
        </authorList>
    </citation>
    <scope>NUCLEOTIDE SEQUENCE [LARGE SCALE GENOMIC DNA]</scope>
    <source>
        <strain evidence="10">H 168 / OCM 544 / DSM 9562</strain>
    </source>
</reference>
<dbReference type="GO" id="GO:0004222">
    <property type="term" value="F:metalloendopeptidase activity"/>
    <property type="evidence" value="ECO:0007669"/>
    <property type="project" value="UniProtKB-UniRule"/>
</dbReference>
<keyword evidence="3 6" id="KW-0378">Hydrolase</keyword>
<name>B8CWA5_HALOH</name>
<dbReference type="EMBL" id="CP001098">
    <property type="protein sequence ID" value="ACL69574.1"/>
    <property type="molecule type" value="Genomic_DNA"/>
</dbReference>
<keyword evidence="4 6" id="KW-0862">Zinc</keyword>
<dbReference type="SUPFAM" id="SSF55486">
    <property type="entry name" value="Metalloproteases ('zincins'), catalytic domain"/>
    <property type="match status" value="1"/>
</dbReference>
<feature type="domain" description="Oligopeptidase F N-terminal" evidence="8">
    <location>
        <begin position="115"/>
        <end position="184"/>
    </location>
</feature>
<organism evidence="9 10">
    <name type="scientific">Halothermothrix orenii (strain H 168 / OCM 544 / DSM 9562)</name>
    <dbReference type="NCBI Taxonomy" id="373903"/>
    <lineage>
        <taxon>Bacteria</taxon>
        <taxon>Bacillati</taxon>
        <taxon>Bacillota</taxon>
        <taxon>Clostridia</taxon>
        <taxon>Halanaerobiales</taxon>
        <taxon>Halothermotrichaceae</taxon>
        <taxon>Halothermothrix</taxon>
    </lineage>
</organism>
<comment type="function">
    <text evidence="6">Has oligopeptidase activity and degrades a variety of small bioactive peptides.</text>
</comment>
<dbReference type="KEGG" id="hor:Hore_08170"/>
<gene>
    <name evidence="9" type="ordered locus">Hore_08170</name>
</gene>
<dbReference type="InterPro" id="IPR042088">
    <property type="entry name" value="OligoPept_F_C"/>
</dbReference>
<dbReference type="OrthoDB" id="9766487at2"/>
<dbReference type="MEROPS" id="M03.007"/>
<keyword evidence="10" id="KW-1185">Reference proteome</keyword>
<comment type="cofactor">
    <cofactor evidence="6">
        <name>Zn(2+)</name>
        <dbReference type="ChEBI" id="CHEBI:29105"/>
    </cofactor>
    <text evidence="6">Binds 1 zinc ion.</text>
</comment>
<dbReference type="STRING" id="373903.Hore_08170"/>
<evidence type="ECO:0000256" key="2">
    <source>
        <dbReference type="ARBA" id="ARBA00022723"/>
    </source>
</evidence>
<dbReference type="InterPro" id="IPR013647">
    <property type="entry name" value="OligopepF_N_dom"/>
</dbReference>
<dbReference type="AlphaFoldDB" id="B8CWA5"/>
<evidence type="ECO:0000256" key="5">
    <source>
        <dbReference type="ARBA" id="ARBA00023049"/>
    </source>
</evidence>
<dbReference type="RefSeq" id="WP_012635762.1">
    <property type="nucleotide sequence ID" value="NC_011899.1"/>
</dbReference>
<keyword evidence="5 6" id="KW-0482">Metalloprotease</keyword>
<evidence type="ECO:0000259" key="7">
    <source>
        <dbReference type="Pfam" id="PF01432"/>
    </source>
</evidence>
<feature type="domain" description="Peptidase M3A/M3B catalytic" evidence="7">
    <location>
        <begin position="205"/>
        <end position="584"/>
    </location>
</feature>
<dbReference type="HOGENOM" id="CLU_021290_2_0_9"/>
<proteinExistence type="inferred from homology"/>
<comment type="similarity">
    <text evidence="6">Belongs to the peptidase M3B family.</text>
</comment>
<dbReference type="Proteomes" id="UP000000719">
    <property type="component" value="Chromosome"/>
</dbReference>
<dbReference type="CDD" id="cd09608">
    <property type="entry name" value="M3B_PepF"/>
    <property type="match status" value="1"/>
</dbReference>
<dbReference type="InterPro" id="IPR001567">
    <property type="entry name" value="Pept_M3A_M3B_dom"/>
</dbReference>
<protein>
    <recommendedName>
        <fullName evidence="6">Oligopeptidase F</fullName>
        <ecNumber evidence="6">3.4.24.-</ecNumber>
    </recommendedName>
</protein>
<accession>B8CWA5</accession>
<dbReference type="Gene3D" id="1.10.1370.20">
    <property type="entry name" value="Oligoendopeptidase f, C-terminal domain"/>
    <property type="match status" value="1"/>
</dbReference>
<evidence type="ECO:0000313" key="9">
    <source>
        <dbReference type="EMBL" id="ACL69574.1"/>
    </source>
</evidence>
<dbReference type="PANTHER" id="PTHR11804">
    <property type="entry name" value="PROTEASE M3 THIMET OLIGOPEPTIDASE-RELATED"/>
    <property type="match status" value="1"/>
</dbReference>